<sequence length="760" mass="84585">MTKLSTLLDHVDSGAMLLPEFQRGYVWNRDQVRGLMRSLYLDYPVGSLLVWESEVDPAAVRGTQNASGTRALLLDGQQRITSLYGVMRGRPPEFFEGDANAFTGLHFNVETLEFQFYMATKMREDPRWIDVSRLFAEGVRPMLEPLKGLDSGPDILLCMERLANLHSIQDRDFHEEKITGKDKTVEIVVDIFNRVNSGGTKLSKGDLALAKLCSEWPEARATMREHLARWEQAGFKFTLDWLLRCVTAVATGRAVFSALKDVSPDHFRESLESTVRYIGKFLDALAGRLGLDHDRVLMGRMGIPVVCRLLHLNGGDFDDAGHRDRVLYWYVHASLRGRFTGPIETVLAQDYAALQSDGVDGLIRILEDSRGGSLHIRPVDFAGSTMGSRFYPLLYLLTRIGEARDFGSGLPLHAELLGHLSGLQVHHIFPKALLKERYPRNKVNAIANFCFLTQDTNIKIGKKAPAAYFADVEQRHPGVLRSQWIPADSGLRDVEHYEEFLVQRTELLADAANRFLDELRKGGATTRRDLGRLDAVTDQESEQDARSAQLTELRGELASLGCATPELDVEICDPVNGRVLAVAEAFWADGLQVGQDDPVVLELDPDEADIAALEGLGYRVFTSVEAILDYARRRNAVAAGLTPGADAPMPRDGEEAAAAPEVRAAFDDALHSACDRAQYEAGYRAHFFRRMLHENGALATAKQLLAKPTISDGFVELWERGRLDLTVEAVVLSHPSYARLFTPAELDVARSRIEAHRARP</sequence>
<evidence type="ECO:0000313" key="3">
    <source>
        <dbReference type="Proteomes" id="UP000546642"/>
    </source>
</evidence>
<dbReference type="RefSeq" id="WP_184076219.1">
    <property type="nucleotide sequence ID" value="NZ_JACHDS010000001.1"/>
</dbReference>
<gene>
    <name evidence="2" type="ORF">HNR23_003062</name>
</gene>
<dbReference type="PANTHER" id="PTHR37292:SF2">
    <property type="entry name" value="DUF262 DOMAIN-CONTAINING PROTEIN"/>
    <property type="match status" value="1"/>
</dbReference>
<proteinExistence type="predicted"/>
<evidence type="ECO:0000259" key="1">
    <source>
        <dbReference type="Pfam" id="PF03235"/>
    </source>
</evidence>
<dbReference type="EMBL" id="JACHDS010000001">
    <property type="protein sequence ID" value="MBB6173002.1"/>
    <property type="molecule type" value="Genomic_DNA"/>
</dbReference>
<keyword evidence="3" id="KW-1185">Reference proteome</keyword>
<dbReference type="Proteomes" id="UP000546642">
    <property type="component" value="Unassembled WGS sequence"/>
</dbReference>
<reference evidence="2 3" key="1">
    <citation type="submission" date="2020-08" db="EMBL/GenBank/DDBJ databases">
        <title>Sequencing the genomes of 1000 actinobacteria strains.</title>
        <authorList>
            <person name="Klenk H.-P."/>
        </authorList>
    </citation>
    <scope>NUCLEOTIDE SEQUENCE [LARGE SCALE GENOMIC DNA]</scope>
    <source>
        <strain evidence="2 3">DSM 46659</strain>
    </source>
</reference>
<name>A0A7W9YJ26_9ACTN</name>
<dbReference type="AlphaFoldDB" id="A0A7W9YJ26"/>
<dbReference type="PANTHER" id="PTHR37292">
    <property type="entry name" value="VNG6097C"/>
    <property type="match status" value="1"/>
</dbReference>
<organism evidence="2 3">
    <name type="scientific">Nocardiopsis mwathae</name>
    <dbReference type="NCBI Taxonomy" id="1472723"/>
    <lineage>
        <taxon>Bacteria</taxon>
        <taxon>Bacillati</taxon>
        <taxon>Actinomycetota</taxon>
        <taxon>Actinomycetes</taxon>
        <taxon>Streptosporangiales</taxon>
        <taxon>Nocardiopsidaceae</taxon>
        <taxon>Nocardiopsis</taxon>
    </lineage>
</organism>
<dbReference type="InterPro" id="IPR004919">
    <property type="entry name" value="GmrSD_N"/>
</dbReference>
<protein>
    <recommendedName>
        <fullName evidence="1">GmrSD restriction endonucleases N-terminal domain-containing protein</fullName>
    </recommendedName>
</protein>
<accession>A0A7W9YJ26</accession>
<comment type="caution">
    <text evidence="2">The sequence shown here is derived from an EMBL/GenBank/DDBJ whole genome shotgun (WGS) entry which is preliminary data.</text>
</comment>
<dbReference type="Pfam" id="PF03235">
    <property type="entry name" value="GmrSD_N"/>
    <property type="match status" value="1"/>
</dbReference>
<evidence type="ECO:0000313" key="2">
    <source>
        <dbReference type="EMBL" id="MBB6173002.1"/>
    </source>
</evidence>
<feature type="domain" description="GmrSD restriction endonucleases N-terminal" evidence="1">
    <location>
        <begin position="5"/>
        <end position="212"/>
    </location>
</feature>